<dbReference type="AlphaFoldDB" id="A0A2W5SJR4"/>
<evidence type="ECO:0000313" key="2">
    <source>
        <dbReference type="Proteomes" id="UP000249432"/>
    </source>
</evidence>
<dbReference type="EMBL" id="QFRA01000057">
    <property type="protein sequence ID" value="PZR03172.1"/>
    <property type="molecule type" value="Genomic_DNA"/>
</dbReference>
<organism evidence="1 2">
    <name type="scientific">Corynebacterium kroppenstedtii</name>
    <dbReference type="NCBI Taxonomy" id="161879"/>
    <lineage>
        <taxon>Bacteria</taxon>
        <taxon>Bacillati</taxon>
        <taxon>Actinomycetota</taxon>
        <taxon>Actinomycetes</taxon>
        <taxon>Mycobacteriales</taxon>
        <taxon>Corynebacteriaceae</taxon>
        <taxon>Corynebacterium</taxon>
    </lineage>
</organism>
<accession>A0A2W5SJR4</accession>
<sequence length="123" mass="13793">MTEISTDDLDRITIGRIHRDEAGRLAWTVDSYYQLGDGTVVPAHTEFHTDTRGDGLWIDDWQWLGTTQFSLGGLSASARRRNVVKVTMGLLSDVASEITLRYFGDRILDDISGTDLYAATRRV</sequence>
<proteinExistence type="predicted"/>
<reference evidence="1 2" key="1">
    <citation type="submission" date="2017-08" db="EMBL/GenBank/DDBJ databases">
        <title>Infants hospitalized years apart are colonized by the same room-sourced microbial strains.</title>
        <authorList>
            <person name="Brooks B."/>
            <person name="Olm M.R."/>
            <person name="Firek B.A."/>
            <person name="Baker R."/>
            <person name="Thomas B.C."/>
            <person name="Morowitz M.J."/>
            <person name="Banfield J.F."/>
        </authorList>
    </citation>
    <scope>NUCLEOTIDE SEQUENCE [LARGE SCALE GENOMIC DNA]</scope>
    <source>
        <strain evidence="1">S2_003_000_R1_3</strain>
    </source>
</reference>
<dbReference type="RefSeq" id="WP_303735708.1">
    <property type="nucleotide sequence ID" value="NZ_QFRA01000057.1"/>
</dbReference>
<name>A0A2W5SJR4_9CORY</name>
<gene>
    <name evidence="1" type="ORF">DI525_10895</name>
</gene>
<protein>
    <submittedName>
        <fullName evidence="1">Uncharacterized protein</fullName>
    </submittedName>
</protein>
<dbReference type="Proteomes" id="UP000249432">
    <property type="component" value="Unassembled WGS sequence"/>
</dbReference>
<comment type="caution">
    <text evidence="1">The sequence shown here is derived from an EMBL/GenBank/DDBJ whole genome shotgun (WGS) entry which is preliminary data.</text>
</comment>
<evidence type="ECO:0000313" key="1">
    <source>
        <dbReference type="EMBL" id="PZR03172.1"/>
    </source>
</evidence>